<dbReference type="PANTHER" id="PTHR10000:SF8">
    <property type="entry name" value="HAD SUPERFAMILY HYDROLASE-LIKE, TYPE 3"/>
    <property type="match status" value="1"/>
</dbReference>
<dbReference type="OrthoDB" id="9790031at2"/>
<comment type="caution">
    <text evidence="1">The sequence shown here is derived from an EMBL/GenBank/DDBJ whole genome shotgun (WGS) entry which is preliminary data.</text>
</comment>
<dbReference type="InterPro" id="IPR000150">
    <property type="entry name" value="Cof"/>
</dbReference>
<dbReference type="GO" id="GO:0016791">
    <property type="term" value="F:phosphatase activity"/>
    <property type="evidence" value="ECO:0007669"/>
    <property type="project" value="TreeGrafter"/>
</dbReference>
<dbReference type="EMBL" id="JRMW01000039">
    <property type="protein sequence ID" value="KGF03383.1"/>
    <property type="molecule type" value="Genomic_DNA"/>
</dbReference>
<sequence>MKKDIKLIAFDIDGTIITKDGRVLEETKKIITDLKARGIKIVLCTGRNFNGFYWIREGLGLMDFDDYSITCTGAFVRQNATGKAIIKKTLSPEDVEKIASKLDNDKIDLTIHTRDILYNNAKTPNKHFRYDQALMKMPWLRYETLADIHDDLARVSFDSDFDTLNDFEDRHKEDFKDSYKYMRNEKTIIEILNKSAGKSETLSELADLFGIKMEEIMYFGDGANDLKSIKAVGVGVAMGNARTMTKEAADYIIGSNDEPSIANFLKDYFND</sequence>
<dbReference type="InterPro" id="IPR006379">
    <property type="entry name" value="HAD-SF_hydro_IIB"/>
</dbReference>
<dbReference type="AlphaFoldDB" id="A0A095X0N1"/>
<dbReference type="SFLD" id="SFLDG01140">
    <property type="entry name" value="C2.B:_Phosphomannomutase_and_P"/>
    <property type="match status" value="1"/>
</dbReference>
<reference evidence="1 2" key="1">
    <citation type="submission" date="2014-07" db="EMBL/GenBank/DDBJ databases">
        <authorList>
            <person name="McCorrison J."/>
            <person name="Sanka R."/>
            <person name="Torralba M."/>
            <person name="Gillis M."/>
            <person name="Haft D.H."/>
            <person name="Methe B."/>
            <person name="Sutton G."/>
            <person name="Nelson K.E."/>
        </authorList>
    </citation>
    <scope>NUCLEOTIDE SEQUENCE [LARGE SCALE GENOMIC DNA]</scope>
    <source>
        <strain evidence="1 2">S7-1-13</strain>
    </source>
</reference>
<dbReference type="Proteomes" id="UP000029579">
    <property type="component" value="Unassembled WGS sequence"/>
</dbReference>
<dbReference type="Pfam" id="PF08282">
    <property type="entry name" value="Hydrolase_3"/>
    <property type="match status" value="1"/>
</dbReference>
<dbReference type="NCBIfam" id="TIGR00099">
    <property type="entry name" value="Cof-subfamily"/>
    <property type="match status" value="1"/>
</dbReference>
<evidence type="ECO:0000313" key="2">
    <source>
        <dbReference type="Proteomes" id="UP000029579"/>
    </source>
</evidence>
<dbReference type="SFLD" id="SFLDS00003">
    <property type="entry name" value="Haloacid_Dehalogenase"/>
    <property type="match status" value="1"/>
</dbReference>
<name>A0A095X0N1_9FIRM</name>
<dbReference type="RefSeq" id="WP_037328392.1">
    <property type="nucleotide sequence ID" value="NZ_JRMW01000039.1"/>
</dbReference>
<dbReference type="CDD" id="cd07516">
    <property type="entry name" value="HAD_Pase"/>
    <property type="match status" value="1"/>
</dbReference>
<accession>A0A095X0N1</accession>
<dbReference type="Gene3D" id="3.40.50.1000">
    <property type="entry name" value="HAD superfamily/HAD-like"/>
    <property type="match status" value="1"/>
</dbReference>
<proteinExistence type="predicted"/>
<dbReference type="InterPro" id="IPR036412">
    <property type="entry name" value="HAD-like_sf"/>
</dbReference>
<dbReference type="eggNOG" id="COG0561">
    <property type="taxonomic scope" value="Bacteria"/>
</dbReference>
<dbReference type="NCBIfam" id="TIGR01484">
    <property type="entry name" value="HAD-SF-IIB"/>
    <property type="match status" value="1"/>
</dbReference>
<dbReference type="PROSITE" id="PS01229">
    <property type="entry name" value="COF_2"/>
    <property type="match status" value="1"/>
</dbReference>
<dbReference type="GO" id="GO:0000287">
    <property type="term" value="F:magnesium ion binding"/>
    <property type="evidence" value="ECO:0007669"/>
    <property type="project" value="TreeGrafter"/>
</dbReference>
<dbReference type="GO" id="GO:0005829">
    <property type="term" value="C:cytosol"/>
    <property type="evidence" value="ECO:0007669"/>
    <property type="project" value="TreeGrafter"/>
</dbReference>
<protein>
    <submittedName>
        <fullName evidence="1">Haloacid dehalogenase</fullName>
    </submittedName>
</protein>
<evidence type="ECO:0000313" key="1">
    <source>
        <dbReference type="EMBL" id="KGF03383.1"/>
    </source>
</evidence>
<dbReference type="InterPro" id="IPR023214">
    <property type="entry name" value="HAD_sf"/>
</dbReference>
<dbReference type="SUPFAM" id="SSF56784">
    <property type="entry name" value="HAD-like"/>
    <property type="match status" value="1"/>
</dbReference>
<gene>
    <name evidence="1" type="ORF">HMPREF1630_07320</name>
</gene>
<organism evidence="1 2">
    <name type="scientific">Anaerococcus lactolyticus S7-1-13</name>
    <dbReference type="NCBI Taxonomy" id="1284686"/>
    <lineage>
        <taxon>Bacteria</taxon>
        <taxon>Bacillati</taxon>
        <taxon>Bacillota</taxon>
        <taxon>Tissierellia</taxon>
        <taxon>Tissierellales</taxon>
        <taxon>Peptoniphilaceae</taxon>
        <taxon>Anaerococcus</taxon>
    </lineage>
</organism>
<dbReference type="Gene3D" id="3.30.1240.10">
    <property type="match status" value="1"/>
</dbReference>
<dbReference type="PANTHER" id="PTHR10000">
    <property type="entry name" value="PHOSPHOSERINE PHOSPHATASE"/>
    <property type="match status" value="1"/>
</dbReference>